<dbReference type="GeneID" id="19112731"/>
<dbReference type="KEGG" id="bcom:BAUCODRAFT_35566"/>
<protein>
    <submittedName>
        <fullName evidence="1">Uncharacterized protein</fullName>
    </submittedName>
</protein>
<gene>
    <name evidence="1" type="ORF">BAUCODRAFT_35566</name>
</gene>
<sequence length="52" mass="5636">MVPSDYAQKGTSYGDSHVQISGNCSPAQWVPQYWCLVSIFSSPSLPVVTTIC</sequence>
<reference evidence="1 2" key="1">
    <citation type="journal article" date="2012" name="PLoS Pathog.">
        <title>Diverse lifestyles and strategies of plant pathogenesis encoded in the genomes of eighteen Dothideomycetes fungi.</title>
        <authorList>
            <person name="Ohm R.A."/>
            <person name="Feau N."/>
            <person name="Henrissat B."/>
            <person name="Schoch C.L."/>
            <person name="Horwitz B.A."/>
            <person name="Barry K.W."/>
            <person name="Condon B.J."/>
            <person name="Copeland A.C."/>
            <person name="Dhillon B."/>
            <person name="Glaser F."/>
            <person name="Hesse C.N."/>
            <person name="Kosti I."/>
            <person name="LaButti K."/>
            <person name="Lindquist E.A."/>
            <person name="Lucas S."/>
            <person name="Salamov A.A."/>
            <person name="Bradshaw R.E."/>
            <person name="Ciuffetti L."/>
            <person name="Hamelin R.C."/>
            <person name="Kema G.H.J."/>
            <person name="Lawrence C."/>
            <person name="Scott J.A."/>
            <person name="Spatafora J.W."/>
            <person name="Turgeon B.G."/>
            <person name="de Wit P.J.G.M."/>
            <person name="Zhong S."/>
            <person name="Goodwin S.B."/>
            <person name="Grigoriev I.V."/>
        </authorList>
    </citation>
    <scope>NUCLEOTIDE SEQUENCE [LARGE SCALE GENOMIC DNA]</scope>
    <source>
        <strain evidence="1 2">UAMH 10762</strain>
    </source>
</reference>
<accession>M2LJE6</accession>
<name>M2LJE6_BAUPA</name>
<dbReference type="Proteomes" id="UP000011761">
    <property type="component" value="Unassembled WGS sequence"/>
</dbReference>
<dbReference type="AlphaFoldDB" id="M2LJE6"/>
<evidence type="ECO:0000313" key="2">
    <source>
        <dbReference type="Proteomes" id="UP000011761"/>
    </source>
</evidence>
<dbReference type="RefSeq" id="XP_007677988.1">
    <property type="nucleotide sequence ID" value="XM_007679798.1"/>
</dbReference>
<dbReference type="OrthoDB" id="3828405at2759"/>
<organism evidence="1 2">
    <name type="scientific">Baudoinia panamericana (strain UAMH 10762)</name>
    <name type="common">Angels' share fungus</name>
    <name type="synonym">Baudoinia compniacensis (strain UAMH 10762)</name>
    <dbReference type="NCBI Taxonomy" id="717646"/>
    <lineage>
        <taxon>Eukaryota</taxon>
        <taxon>Fungi</taxon>
        <taxon>Dikarya</taxon>
        <taxon>Ascomycota</taxon>
        <taxon>Pezizomycotina</taxon>
        <taxon>Dothideomycetes</taxon>
        <taxon>Dothideomycetidae</taxon>
        <taxon>Mycosphaerellales</taxon>
        <taxon>Teratosphaeriaceae</taxon>
        <taxon>Baudoinia</taxon>
    </lineage>
</organism>
<keyword evidence="2" id="KW-1185">Reference proteome</keyword>
<dbReference type="HOGENOM" id="CLU_3086871_0_0_1"/>
<proteinExistence type="predicted"/>
<evidence type="ECO:0000313" key="1">
    <source>
        <dbReference type="EMBL" id="EMC94357.1"/>
    </source>
</evidence>
<dbReference type="EMBL" id="KB445558">
    <property type="protein sequence ID" value="EMC94357.1"/>
    <property type="molecule type" value="Genomic_DNA"/>
</dbReference>